<dbReference type="PATRIC" id="fig|482957.22.peg.1924"/>
<dbReference type="Proteomes" id="UP000002705">
    <property type="component" value="Chromosome 1"/>
</dbReference>
<sequence>MIGVSSIAWAFPETMLTAQAYGSRVGLTEEQVLAKTGIRRRFLLERDQCELPLARDAFAKLQAQTGFGDGDIDLLVYVTQNPGRSMPHSAAQLLGMLSYQGHPAAFDVSLGCSAFPYVLSLCRGMLEAQNWNRAVIVTNDPYSRLLTLDQPKTAAIFGDAATATLLERDRGGAICVGDFGTDGGEWRALHTPQWRDARRTSHLLDDTPVPEADAHSVRMNGAKLASYFSKRVPESMTKCLASNGVQPSDVDIVVLHQASRPMLELLIERLPFGVNTEVPVLLQDGGNTTSSSIPLALGRIMQERALAGRKVLLTGFGVGLSWGSLLLEF</sequence>
<evidence type="ECO:0000259" key="4">
    <source>
        <dbReference type="Pfam" id="PF08545"/>
    </source>
</evidence>
<reference evidence="5" key="1">
    <citation type="submission" date="2009-01" db="EMBL/GenBank/DDBJ databases">
        <title>Complete sequence of chromosome 1 of Burkholderia sp. 383.</title>
        <authorList>
            <consortium name="US DOE Joint Genome Institute"/>
            <person name="Copeland A."/>
            <person name="Lucas S."/>
            <person name="Lapidus A."/>
            <person name="Barry K."/>
            <person name="Detter J.C."/>
            <person name="Glavina T."/>
            <person name="Hammon N."/>
            <person name="Israni S."/>
            <person name="Pitluck S."/>
            <person name="Chain P."/>
            <person name="Malfatti S."/>
            <person name="Shin M."/>
            <person name="Vergez L."/>
            <person name="Schmutz J."/>
            <person name="Larimer F."/>
            <person name="Land M."/>
            <person name="Kyrpides N."/>
            <person name="Lykidis A."/>
            <person name="Richardson P."/>
        </authorList>
    </citation>
    <scope>NUCLEOTIDE SEQUENCE</scope>
    <source>
        <strain evidence="5">383</strain>
    </source>
</reference>
<dbReference type="InterPro" id="IPR016039">
    <property type="entry name" value="Thiolase-like"/>
</dbReference>
<dbReference type="EC" id="2.3.1.41" evidence="5"/>
<organism evidence="5 6">
    <name type="scientific">Burkholderia lata (strain ATCC 17760 / DSM 23089 / LMG 22485 / NCIMB 9086 / R18194 / 383)</name>
    <dbReference type="NCBI Taxonomy" id="482957"/>
    <lineage>
        <taxon>Bacteria</taxon>
        <taxon>Pseudomonadati</taxon>
        <taxon>Pseudomonadota</taxon>
        <taxon>Betaproteobacteria</taxon>
        <taxon>Burkholderiales</taxon>
        <taxon>Burkholderiaceae</taxon>
        <taxon>Burkholderia</taxon>
        <taxon>Burkholderia cepacia complex</taxon>
    </lineage>
</organism>
<evidence type="ECO:0000256" key="2">
    <source>
        <dbReference type="ARBA" id="ARBA00023315"/>
    </source>
</evidence>
<evidence type="ECO:0000313" key="5">
    <source>
        <dbReference type="EMBL" id="ABB08585.1"/>
    </source>
</evidence>
<dbReference type="GeneID" id="45094870"/>
<dbReference type="AlphaFoldDB" id="Q39G31"/>
<dbReference type="InterPro" id="IPR013751">
    <property type="entry name" value="ACP_syn_III_N"/>
</dbReference>
<dbReference type="EMBL" id="CP000151">
    <property type="protein sequence ID" value="ABB08585.1"/>
    <property type="molecule type" value="Genomic_DNA"/>
</dbReference>
<name>Q39G31_BURL3</name>
<dbReference type="KEGG" id="bur:Bcep18194_A4991"/>
<dbReference type="HOGENOM" id="CLU_039592_1_1_4"/>
<evidence type="ECO:0000256" key="1">
    <source>
        <dbReference type="ARBA" id="ARBA00022679"/>
    </source>
</evidence>
<dbReference type="GO" id="GO:0006633">
    <property type="term" value="P:fatty acid biosynthetic process"/>
    <property type="evidence" value="ECO:0007669"/>
    <property type="project" value="InterPro"/>
</dbReference>
<keyword evidence="6" id="KW-1185">Reference proteome</keyword>
<dbReference type="SUPFAM" id="SSF53901">
    <property type="entry name" value="Thiolase-like"/>
    <property type="match status" value="1"/>
</dbReference>
<dbReference type="Gene3D" id="3.40.47.10">
    <property type="match status" value="1"/>
</dbReference>
<accession>Q39G31</accession>
<feature type="domain" description="Beta-ketoacyl-[acyl-carrier-protein] synthase III N-terminal" evidence="4">
    <location>
        <begin position="106"/>
        <end position="183"/>
    </location>
</feature>
<dbReference type="Pfam" id="PF08545">
    <property type="entry name" value="ACP_syn_III"/>
    <property type="match status" value="1"/>
</dbReference>
<evidence type="ECO:0000259" key="3">
    <source>
        <dbReference type="Pfam" id="PF08541"/>
    </source>
</evidence>
<dbReference type="GO" id="GO:0044550">
    <property type="term" value="P:secondary metabolite biosynthetic process"/>
    <property type="evidence" value="ECO:0007669"/>
    <property type="project" value="TreeGrafter"/>
</dbReference>
<dbReference type="PANTHER" id="PTHR34069">
    <property type="entry name" value="3-OXOACYL-[ACYL-CARRIER-PROTEIN] SYNTHASE 3"/>
    <property type="match status" value="1"/>
</dbReference>
<proteinExistence type="predicted"/>
<evidence type="ECO:0000313" key="6">
    <source>
        <dbReference type="Proteomes" id="UP000002705"/>
    </source>
</evidence>
<dbReference type="GO" id="GO:0004315">
    <property type="term" value="F:3-oxoacyl-[acyl-carrier-protein] synthase activity"/>
    <property type="evidence" value="ECO:0007669"/>
    <property type="project" value="UniProtKB-EC"/>
</dbReference>
<keyword evidence="2 5" id="KW-0012">Acyltransferase</keyword>
<dbReference type="InterPro" id="IPR013747">
    <property type="entry name" value="ACP_syn_III_C"/>
</dbReference>
<protein>
    <submittedName>
        <fullName evidence="5">3-oxoacyl-(Acyl-carrier protein) synthase</fullName>
        <ecNumber evidence="5">2.3.1.41</ecNumber>
    </submittedName>
</protein>
<dbReference type="RefSeq" id="WP_011352143.1">
    <property type="nucleotide sequence ID" value="NC_007510.1"/>
</dbReference>
<gene>
    <name evidence="5" type="ordered locus">Bcep18194_A4991</name>
</gene>
<dbReference type="Pfam" id="PF08541">
    <property type="entry name" value="ACP_syn_III_C"/>
    <property type="match status" value="1"/>
</dbReference>
<feature type="domain" description="Beta-ketoacyl-[acyl-carrier-protein] synthase III C-terminal" evidence="3">
    <location>
        <begin position="240"/>
        <end position="328"/>
    </location>
</feature>
<keyword evidence="1 5" id="KW-0808">Transferase</keyword>
<dbReference type="PANTHER" id="PTHR34069:SF2">
    <property type="entry name" value="BETA-KETOACYL-[ACYL-CARRIER-PROTEIN] SYNTHASE III"/>
    <property type="match status" value="1"/>
</dbReference>